<name>A0A238FNH6_9BASI</name>
<dbReference type="Proteomes" id="UP000198372">
    <property type="component" value="Unassembled WGS sequence"/>
</dbReference>
<feature type="compositionally biased region" description="Low complexity" evidence="1">
    <location>
        <begin position="100"/>
        <end position="123"/>
    </location>
</feature>
<accession>A0A238FNH6</accession>
<evidence type="ECO:0000313" key="4">
    <source>
        <dbReference type="Proteomes" id="UP000198372"/>
    </source>
</evidence>
<feature type="transmembrane region" description="Helical" evidence="2">
    <location>
        <begin position="184"/>
        <end position="207"/>
    </location>
</feature>
<organism evidence="3 4">
    <name type="scientific">Microbotryum intermedium</name>
    <dbReference type="NCBI Taxonomy" id="269621"/>
    <lineage>
        <taxon>Eukaryota</taxon>
        <taxon>Fungi</taxon>
        <taxon>Dikarya</taxon>
        <taxon>Basidiomycota</taxon>
        <taxon>Pucciniomycotina</taxon>
        <taxon>Microbotryomycetes</taxon>
        <taxon>Microbotryales</taxon>
        <taxon>Microbotryaceae</taxon>
        <taxon>Microbotryum</taxon>
    </lineage>
</organism>
<feature type="region of interest" description="Disordered" evidence="1">
    <location>
        <begin position="67"/>
        <end position="178"/>
    </location>
</feature>
<keyword evidence="4" id="KW-1185">Reference proteome</keyword>
<proteinExistence type="predicted"/>
<dbReference type="OrthoDB" id="2537651at2759"/>
<dbReference type="AlphaFoldDB" id="A0A238FNH6"/>
<keyword evidence="2" id="KW-1133">Transmembrane helix</keyword>
<evidence type="ECO:0000256" key="2">
    <source>
        <dbReference type="SAM" id="Phobius"/>
    </source>
</evidence>
<evidence type="ECO:0000256" key="1">
    <source>
        <dbReference type="SAM" id="MobiDB-lite"/>
    </source>
</evidence>
<feature type="compositionally biased region" description="Pro residues" evidence="1">
    <location>
        <begin position="77"/>
        <end position="99"/>
    </location>
</feature>
<dbReference type="EMBL" id="FMSP01000018">
    <property type="protein sequence ID" value="SCV73553.1"/>
    <property type="molecule type" value="Genomic_DNA"/>
</dbReference>
<feature type="region of interest" description="Disordered" evidence="1">
    <location>
        <begin position="385"/>
        <end position="455"/>
    </location>
</feature>
<gene>
    <name evidence="3" type="ORF">BQ2448_7479</name>
</gene>
<protein>
    <submittedName>
        <fullName evidence="3">BQ2448_7479 protein</fullName>
    </submittedName>
</protein>
<dbReference type="STRING" id="269621.A0A238FNH6"/>
<sequence>MSREGNVCTLASHHCMCVNATLTLPTCIQTSCTLEDQTTSWNNLEGFCLQKFGTPYARFLSGGDMPLPNPITVSPPTTNPPNGPPTSLPNSPTPKPSPPSTTQNNGTTKVPVITTNTTTTTPSVTPPLSTPKQQPQRQPPTSPTDQSSPTNGGAGTRASAHPPPDSSSASGPMDIDSTKKHSHIGAIVGATLGGFVFLLLAGVFWYMRRVQHLNKHKNATGIDWDGHQPDAGMNVTARTFFAATSPASNSLSYYDYCPQPQMIQMQRDTWEQRREWPTNDPGPGWERRAEFPEPTVVEHLEATVANDHAAAGFGAFAPREPEGPVTQNRSWSGRPFNFVSQPMKMTPEECGHLAAAGAHVTAQGPAPLSGVSSFKTWPTVSSTYSTGDEPFGDQPSNKPHPSQWFGSSNEYQSQPVMGGRRPSSWPLESDDESADNRDSPLGHHKLRMMVANPDA</sequence>
<keyword evidence="2" id="KW-0472">Membrane</keyword>
<feature type="compositionally biased region" description="Polar residues" evidence="1">
    <location>
        <begin position="394"/>
        <end position="415"/>
    </location>
</feature>
<evidence type="ECO:0000313" key="3">
    <source>
        <dbReference type="EMBL" id="SCV73553.1"/>
    </source>
</evidence>
<reference evidence="4" key="1">
    <citation type="submission" date="2016-09" db="EMBL/GenBank/DDBJ databases">
        <authorList>
            <person name="Jeantristanb JTB J.-T."/>
            <person name="Ricardo R."/>
        </authorList>
    </citation>
    <scope>NUCLEOTIDE SEQUENCE [LARGE SCALE GENOMIC DNA]</scope>
</reference>
<keyword evidence="2" id="KW-0812">Transmembrane</keyword>
<dbReference type="CDD" id="cd12087">
    <property type="entry name" value="TM_EGFR-like"/>
    <property type="match status" value="1"/>
</dbReference>